<dbReference type="PROSITE" id="PS50292">
    <property type="entry name" value="PEROXIDASE_3"/>
    <property type="match status" value="1"/>
</dbReference>
<dbReference type="EMBL" id="JOJR01000070">
    <property type="protein sequence ID" value="RCN46951.1"/>
    <property type="molecule type" value="Genomic_DNA"/>
</dbReference>
<keyword evidence="1 2" id="KW-0575">Peroxidase</keyword>
<evidence type="ECO:0000313" key="3">
    <source>
        <dbReference type="Proteomes" id="UP000252519"/>
    </source>
</evidence>
<dbReference type="PANTHER" id="PTHR11475:SF114">
    <property type="entry name" value="PEROXIDASE-LIKE PROTEIN"/>
    <property type="match status" value="1"/>
</dbReference>
<sequence length="202" mass="22149">MQVSSPISSPIHHDDVRYLLSGAVVRPQLKEFGGNIFTHLPQHGAESAALLIHRSRDHGIPGYVKFREFCTGEKITSFGDLENIVVEPQHLIPILGDLYKSVEDVDLLVLALAEKPVRGSLVGPTLGCMLALQYRKVIRGDNYWFSKINAVSSFSLDQLRAITAGTRMADIICASADTADAAVQPNPFLLADEFESVDLLCF</sequence>
<reference evidence="2 3" key="1">
    <citation type="submission" date="2014-10" db="EMBL/GenBank/DDBJ databases">
        <title>Draft genome of the hookworm Ancylostoma caninum.</title>
        <authorList>
            <person name="Mitreva M."/>
        </authorList>
    </citation>
    <scope>NUCLEOTIDE SEQUENCE [LARGE SCALE GENOMIC DNA]</scope>
    <source>
        <strain evidence="2 3">Baltimore</strain>
    </source>
</reference>
<dbReference type="STRING" id="29170.A0A368GRF9"/>
<evidence type="ECO:0000313" key="2">
    <source>
        <dbReference type="EMBL" id="RCN46951.1"/>
    </source>
</evidence>
<dbReference type="InterPro" id="IPR019791">
    <property type="entry name" value="Haem_peroxidase_animal"/>
</dbReference>
<comment type="caution">
    <text evidence="2">The sequence shown here is derived from an EMBL/GenBank/DDBJ whole genome shotgun (WGS) entry which is preliminary data.</text>
</comment>
<accession>A0A368GRF9</accession>
<dbReference type="Pfam" id="PF03098">
    <property type="entry name" value="An_peroxidase"/>
    <property type="match status" value="1"/>
</dbReference>
<dbReference type="GO" id="GO:0004601">
    <property type="term" value="F:peroxidase activity"/>
    <property type="evidence" value="ECO:0007669"/>
    <property type="project" value="UniProtKB-KW"/>
</dbReference>
<dbReference type="AlphaFoldDB" id="A0A368GRF9"/>
<dbReference type="GO" id="GO:0020037">
    <property type="term" value="F:heme binding"/>
    <property type="evidence" value="ECO:0007669"/>
    <property type="project" value="InterPro"/>
</dbReference>
<evidence type="ECO:0000256" key="1">
    <source>
        <dbReference type="ARBA" id="ARBA00022559"/>
    </source>
</evidence>
<keyword evidence="1 2" id="KW-0560">Oxidoreductase</keyword>
<dbReference type="InterPro" id="IPR037120">
    <property type="entry name" value="Haem_peroxidase_sf_animal"/>
</dbReference>
<dbReference type="SUPFAM" id="SSF48113">
    <property type="entry name" value="Heme-dependent peroxidases"/>
    <property type="match status" value="1"/>
</dbReference>
<dbReference type="GO" id="GO:0006979">
    <property type="term" value="P:response to oxidative stress"/>
    <property type="evidence" value="ECO:0007669"/>
    <property type="project" value="InterPro"/>
</dbReference>
<dbReference type="PANTHER" id="PTHR11475">
    <property type="entry name" value="OXIDASE/PEROXIDASE"/>
    <property type="match status" value="1"/>
</dbReference>
<dbReference type="Gene3D" id="1.10.640.10">
    <property type="entry name" value="Haem peroxidase domain superfamily, animal type"/>
    <property type="match status" value="1"/>
</dbReference>
<organism evidence="2 3">
    <name type="scientific">Ancylostoma caninum</name>
    <name type="common">Dog hookworm</name>
    <dbReference type="NCBI Taxonomy" id="29170"/>
    <lineage>
        <taxon>Eukaryota</taxon>
        <taxon>Metazoa</taxon>
        <taxon>Ecdysozoa</taxon>
        <taxon>Nematoda</taxon>
        <taxon>Chromadorea</taxon>
        <taxon>Rhabditida</taxon>
        <taxon>Rhabditina</taxon>
        <taxon>Rhabditomorpha</taxon>
        <taxon>Strongyloidea</taxon>
        <taxon>Ancylostomatidae</taxon>
        <taxon>Ancylostomatinae</taxon>
        <taxon>Ancylostoma</taxon>
    </lineage>
</organism>
<protein>
    <submittedName>
        <fullName evidence="2">Heme peroxidase</fullName>
    </submittedName>
</protein>
<dbReference type="InterPro" id="IPR010255">
    <property type="entry name" value="Haem_peroxidase_sf"/>
</dbReference>
<dbReference type="OrthoDB" id="823504at2759"/>
<keyword evidence="3" id="KW-1185">Reference proteome</keyword>
<gene>
    <name evidence="2" type="ORF">ANCCAN_06991</name>
</gene>
<name>A0A368GRF9_ANCCA</name>
<proteinExistence type="predicted"/>
<dbReference type="Proteomes" id="UP000252519">
    <property type="component" value="Unassembled WGS sequence"/>
</dbReference>